<dbReference type="VEuPathDB" id="MicrosporidiaDB:M896_080970"/>
<dbReference type="HOGENOM" id="CLU_2440843_0_0_1"/>
<organism evidence="1 2">
    <name type="scientific">Ordospora colligata OC4</name>
    <dbReference type="NCBI Taxonomy" id="1354746"/>
    <lineage>
        <taxon>Eukaryota</taxon>
        <taxon>Fungi</taxon>
        <taxon>Fungi incertae sedis</taxon>
        <taxon>Microsporidia</taxon>
        <taxon>Ordosporidae</taxon>
        <taxon>Ordospora</taxon>
    </lineage>
</organism>
<dbReference type="InParanoid" id="A0A0B2UE58"/>
<proteinExistence type="predicted"/>
<dbReference type="Proteomes" id="UP000031056">
    <property type="component" value="Unassembled WGS sequence"/>
</dbReference>
<protein>
    <submittedName>
        <fullName evidence="1">Uncharacterized protein</fullName>
    </submittedName>
</protein>
<dbReference type="GeneID" id="26262137"/>
<sequence>MGANKSLRSDECKEVLVEALELHIKNHGFDKQINEFLDNAVYAKMHDAININEVFEMLHKFVVDNLPPDIQQGFYCDVKNFISENVTTDE</sequence>
<reference evidence="1 2" key="1">
    <citation type="journal article" date="2014" name="MBio">
        <title>The Ordospora colligata genome; evolution of extreme reduction in microsporidia and host-to-parasite horizontal gene transfer.</title>
        <authorList>
            <person name="Pombert J.-F."/>
            <person name="Haag K.L."/>
            <person name="Beidas S."/>
            <person name="Ebert D."/>
            <person name="Keeling P.J."/>
        </authorList>
    </citation>
    <scope>NUCLEOTIDE SEQUENCE [LARGE SCALE GENOMIC DNA]</scope>
    <source>
        <strain evidence="1 2">OC4</strain>
    </source>
</reference>
<name>A0A0B2UE58_9MICR</name>
<keyword evidence="2" id="KW-1185">Reference proteome</keyword>
<dbReference type="InterPro" id="IPR038212">
    <property type="entry name" value="TF_EnY2_sf"/>
</dbReference>
<dbReference type="OrthoDB" id="2190341at2759"/>
<accession>A0A0B2UE58</accession>
<evidence type="ECO:0000313" key="2">
    <source>
        <dbReference type="Proteomes" id="UP000031056"/>
    </source>
</evidence>
<evidence type="ECO:0000313" key="1">
    <source>
        <dbReference type="EMBL" id="KHN69361.1"/>
    </source>
</evidence>
<dbReference type="RefSeq" id="XP_014563403.1">
    <property type="nucleotide sequence ID" value="XM_014707917.1"/>
</dbReference>
<dbReference type="AlphaFoldDB" id="A0A0B2UE58"/>
<comment type="caution">
    <text evidence="1">The sequence shown here is derived from an EMBL/GenBank/DDBJ whole genome shotgun (WGS) entry which is preliminary data.</text>
</comment>
<dbReference type="Gene3D" id="1.10.246.140">
    <property type="match status" value="1"/>
</dbReference>
<dbReference type="EMBL" id="JOKQ01000008">
    <property type="protein sequence ID" value="KHN69361.1"/>
    <property type="molecule type" value="Genomic_DNA"/>
</dbReference>
<gene>
    <name evidence="1" type="ORF">M896_080970</name>
</gene>